<dbReference type="EMBL" id="JATN01000317">
    <property type="protein sequence ID" value="EUC62862.1"/>
    <property type="molecule type" value="Genomic_DNA"/>
</dbReference>
<protein>
    <submittedName>
        <fullName evidence="2">Uncharacterized protein</fullName>
    </submittedName>
</protein>
<feature type="region of interest" description="Disordered" evidence="1">
    <location>
        <begin position="1"/>
        <end position="23"/>
    </location>
</feature>
<accession>X8JGK1</accession>
<proteinExistence type="predicted"/>
<evidence type="ECO:0000256" key="1">
    <source>
        <dbReference type="SAM" id="MobiDB-lite"/>
    </source>
</evidence>
<comment type="caution">
    <text evidence="2">The sequence shown here is derived from an EMBL/GenBank/DDBJ whole genome shotgun (WGS) entry which is preliminary data.</text>
</comment>
<dbReference type="OrthoDB" id="3144692at2759"/>
<dbReference type="AlphaFoldDB" id="X8JGK1"/>
<sequence length="570" mass="64504">MGPTEYAQASSHTSPSPMRLDSESKQAGLSAVSRISQLATGGQLLSPPEVVMSIDVPSLVSAMRLSLDILTIKRLASPAIVKGCLLLIKITTDRRSGPTSPFSYEYERMCFRLLVVSLNVCLLFRWGKLDDLLEVPGLIQPEQAAYLVVDTKVPAEVLDQLIVADMGGNCDWVFGWFTTTQHPIQPLLLSQTDVAYLLKLLWDDRKNWLQAMISYANPGQSGLMFLFSRYVVYERDFQYNSAWETIRERVFELAVRYSLIADRDQLPATCAISDANAYPWHPTKIIPMHVDAEDSRTIMTSFIKRLSLNDDMDMIKRRDPTVMLRIVPRAADETCQDLLPEVIRQTIKYGWAYVIAVTPDEERLSGDMSDQFNTFVHMQFTSLMILVKPYEFDSYSLTPSIRTQILDVLKQEDLLDWTIRMIIRLNGSNPNRRSDALNVTHAFFVALCKGVASSELEYYFLDYVPDWLKLGRHLQILGTCVYATSSESHRQHYEKCLETWLKIAHVLGILSATESHVGSPVLAELALTAHTAITVVNQWPGSMETLLQLLGRCPFPQQVPDTPRRAITTR</sequence>
<gene>
    <name evidence="2" type="ORF">RSOL_460210</name>
</gene>
<evidence type="ECO:0000313" key="2">
    <source>
        <dbReference type="EMBL" id="EUC62862.1"/>
    </source>
</evidence>
<reference evidence="3" key="1">
    <citation type="journal article" date="2014" name="Genome Announc.">
        <title>Draft genome sequence of the plant-pathogenic soil fungus Rhizoctonia solani anastomosis group 3 strain Rhs1AP.</title>
        <authorList>
            <person name="Cubeta M.A."/>
            <person name="Thomas E."/>
            <person name="Dean R.A."/>
            <person name="Jabaji S."/>
            <person name="Neate S.M."/>
            <person name="Tavantzis S."/>
            <person name="Toda T."/>
            <person name="Vilgalys R."/>
            <person name="Bharathan N."/>
            <person name="Fedorova-Abrams N."/>
            <person name="Pakala S.B."/>
            <person name="Pakala S.M."/>
            <person name="Zafar N."/>
            <person name="Joardar V."/>
            <person name="Losada L."/>
            <person name="Nierman W.C."/>
        </authorList>
    </citation>
    <scope>NUCLEOTIDE SEQUENCE [LARGE SCALE GENOMIC DNA]</scope>
    <source>
        <strain evidence="3">AG-3</strain>
    </source>
</reference>
<evidence type="ECO:0000313" key="3">
    <source>
        <dbReference type="Proteomes" id="UP000030108"/>
    </source>
</evidence>
<name>X8JGK1_9AGAM</name>
<organism evidence="2 3">
    <name type="scientific">Rhizoctonia solani AG-3 Rhs1AP</name>
    <dbReference type="NCBI Taxonomy" id="1086054"/>
    <lineage>
        <taxon>Eukaryota</taxon>
        <taxon>Fungi</taxon>
        <taxon>Dikarya</taxon>
        <taxon>Basidiomycota</taxon>
        <taxon>Agaricomycotina</taxon>
        <taxon>Agaricomycetes</taxon>
        <taxon>Cantharellales</taxon>
        <taxon>Ceratobasidiaceae</taxon>
        <taxon>Rhizoctonia</taxon>
    </lineage>
</organism>
<feature type="compositionally biased region" description="Polar residues" evidence="1">
    <location>
        <begin position="7"/>
        <end position="16"/>
    </location>
</feature>
<feature type="non-terminal residue" evidence="2">
    <location>
        <position position="570"/>
    </location>
</feature>
<dbReference type="Proteomes" id="UP000030108">
    <property type="component" value="Unassembled WGS sequence"/>
</dbReference>